<evidence type="ECO:0000256" key="5">
    <source>
        <dbReference type="ARBA" id="ARBA00023136"/>
    </source>
</evidence>
<dbReference type="GO" id="GO:0005886">
    <property type="term" value="C:plasma membrane"/>
    <property type="evidence" value="ECO:0007669"/>
    <property type="project" value="UniProtKB-SubCell"/>
</dbReference>
<evidence type="ECO:0000313" key="9">
    <source>
        <dbReference type="EMBL" id="KAA9353832.1"/>
    </source>
</evidence>
<feature type="transmembrane region" description="Helical" evidence="7">
    <location>
        <begin position="25"/>
        <end position="47"/>
    </location>
</feature>
<comment type="subcellular location">
    <subcellularLocation>
        <location evidence="6">Cell membrane</location>
        <topology evidence="6">Multi-pass membrane protein</topology>
    </subcellularLocation>
    <subcellularLocation>
        <location evidence="1">Membrane</location>
        <topology evidence="1">Multi-pass membrane protein</topology>
    </subcellularLocation>
</comment>
<keyword evidence="3 6" id="KW-0812">Transmembrane</keyword>
<keyword evidence="5 7" id="KW-0472">Membrane</keyword>
<comment type="caution">
    <text evidence="9">The sequence shown here is derived from an EMBL/GenBank/DDBJ whole genome shotgun (WGS) entry which is preliminary data.</text>
</comment>
<sequence length="196" mass="22618">MSELVKILPMAEEPEETLSMNPRKFIVWMFVVSIVMLFAAMTSAYLVRRAEGNWLEFEMPAIFMYSTVVLLISSVSMHWAYRAAKKDDFGTLRTAISITFAFGLAFLVMQLLGWKDLVAQNVYFVGNPSGSFMYVFTGLHAFHLISGLIVLLYALRASFQLKIHAKNLTQLEVCMTYWHFLDILWVYLFGFLLYFN</sequence>
<keyword evidence="10" id="KW-1185">Reference proteome</keyword>
<evidence type="ECO:0000256" key="4">
    <source>
        <dbReference type="ARBA" id="ARBA00022989"/>
    </source>
</evidence>
<dbReference type="AlphaFoldDB" id="A0A5N1JFL4"/>
<evidence type="ECO:0000256" key="7">
    <source>
        <dbReference type="SAM" id="Phobius"/>
    </source>
</evidence>
<feature type="domain" description="Heme-copper oxidase subunit III family profile" evidence="8">
    <location>
        <begin position="1"/>
        <end position="196"/>
    </location>
</feature>
<dbReference type="InterPro" id="IPR024791">
    <property type="entry name" value="Cyt_c/ubiquinol_Oxase_su3"/>
</dbReference>
<feature type="transmembrane region" description="Helical" evidence="7">
    <location>
        <begin position="59"/>
        <end position="80"/>
    </location>
</feature>
<feature type="transmembrane region" description="Helical" evidence="7">
    <location>
        <begin position="176"/>
        <end position="195"/>
    </location>
</feature>
<dbReference type="PROSITE" id="PS50253">
    <property type="entry name" value="COX3"/>
    <property type="match status" value="1"/>
</dbReference>
<name>A0A5N1JFL4_9BACT</name>
<evidence type="ECO:0000256" key="2">
    <source>
        <dbReference type="ARBA" id="ARBA00010581"/>
    </source>
</evidence>
<dbReference type="Gene3D" id="1.20.120.80">
    <property type="entry name" value="Cytochrome c oxidase, subunit III, four-helix bundle"/>
    <property type="match status" value="1"/>
</dbReference>
<dbReference type="GO" id="GO:0004129">
    <property type="term" value="F:cytochrome-c oxidase activity"/>
    <property type="evidence" value="ECO:0007669"/>
    <property type="project" value="InterPro"/>
</dbReference>
<keyword evidence="4 7" id="KW-1133">Transmembrane helix</keyword>
<organism evidence="9 10">
    <name type="scientific">Larkinella humicola</name>
    <dbReference type="NCBI Taxonomy" id="2607654"/>
    <lineage>
        <taxon>Bacteria</taxon>
        <taxon>Pseudomonadati</taxon>
        <taxon>Bacteroidota</taxon>
        <taxon>Cytophagia</taxon>
        <taxon>Cytophagales</taxon>
        <taxon>Spirosomataceae</taxon>
        <taxon>Larkinella</taxon>
    </lineage>
</organism>
<dbReference type="InterPro" id="IPR035973">
    <property type="entry name" value="Cyt_c_oxidase_su3-like_sf"/>
</dbReference>
<evidence type="ECO:0000256" key="1">
    <source>
        <dbReference type="ARBA" id="ARBA00004141"/>
    </source>
</evidence>
<proteinExistence type="inferred from homology"/>
<dbReference type="PANTHER" id="PTHR11403:SF10">
    <property type="entry name" value="CYTOCHROME C OXIDASE"/>
    <property type="match status" value="1"/>
</dbReference>
<dbReference type="SUPFAM" id="SSF81452">
    <property type="entry name" value="Cytochrome c oxidase subunit III-like"/>
    <property type="match status" value="1"/>
</dbReference>
<dbReference type="PANTHER" id="PTHR11403">
    <property type="entry name" value="CYTOCHROME C OXIDASE SUBUNIT III"/>
    <property type="match status" value="1"/>
</dbReference>
<gene>
    <name evidence="9" type="ORF">F0P93_14515</name>
</gene>
<dbReference type="EMBL" id="VTWS01000003">
    <property type="protein sequence ID" value="KAA9353832.1"/>
    <property type="molecule type" value="Genomic_DNA"/>
</dbReference>
<evidence type="ECO:0000259" key="8">
    <source>
        <dbReference type="PROSITE" id="PS50253"/>
    </source>
</evidence>
<dbReference type="InterPro" id="IPR013833">
    <property type="entry name" value="Cyt_c_oxidase_su3_a-hlx"/>
</dbReference>
<evidence type="ECO:0000256" key="3">
    <source>
        <dbReference type="ARBA" id="ARBA00022692"/>
    </source>
</evidence>
<dbReference type="GO" id="GO:0019646">
    <property type="term" value="P:aerobic electron transport chain"/>
    <property type="evidence" value="ECO:0007669"/>
    <property type="project" value="InterPro"/>
</dbReference>
<reference evidence="9 10" key="1">
    <citation type="submission" date="2019-09" db="EMBL/GenBank/DDBJ databases">
        <title>Genome Sequence of Larkinella sp MA1.</title>
        <authorList>
            <person name="Srinivasan S."/>
        </authorList>
    </citation>
    <scope>NUCLEOTIDE SEQUENCE [LARGE SCALE GENOMIC DNA]</scope>
    <source>
        <strain evidence="9 10">MA1</strain>
    </source>
</reference>
<evidence type="ECO:0000256" key="6">
    <source>
        <dbReference type="RuleBase" id="RU003376"/>
    </source>
</evidence>
<protein>
    <submittedName>
        <fullName evidence="9">Cytochrome oxidase subunit III</fullName>
    </submittedName>
</protein>
<comment type="similarity">
    <text evidence="2 6">Belongs to the cytochrome c oxidase subunit 3 family.</text>
</comment>
<dbReference type="Pfam" id="PF00510">
    <property type="entry name" value="COX3"/>
    <property type="match status" value="1"/>
</dbReference>
<feature type="transmembrane region" description="Helical" evidence="7">
    <location>
        <begin position="92"/>
        <end position="112"/>
    </location>
</feature>
<dbReference type="RefSeq" id="WP_150877080.1">
    <property type="nucleotide sequence ID" value="NZ_VTWS01000003.1"/>
</dbReference>
<dbReference type="InterPro" id="IPR000298">
    <property type="entry name" value="Cyt_c_oxidase-like_su3"/>
</dbReference>
<accession>A0A5N1JFL4</accession>
<evidence type="ECO:0000313" key="10">
    <source>
        <dbReference type="Proteomes" id="UP000326344"/>
    </source>
</evidence>
<feature type="transmembrane region" description="Helical" evidence="7">
    <location>
        <begin position="132"/>
        <end position="155"/>
    </location>
</feature>
<dbReference type="Proteomes" id="UP000326344">
    <property type="component" value="Unassembled WGS sequence"/>
</dbReference>